<dbReference type="SUPFAM" id="SSF52833">
    <property type="entry name" value="Thioredoxin-like"/>
    <property type="match status" value="1"/>
</dbReference>
<evidence type="ECO:0000313" key="3">
    <source>
        <dbReference type="EMBL" id="MFD2571927.1"/>
    </source>
</evidence>
<evidence type="ECO:0000313" key="4">
    <source>
        <dbReference type="Proteomes" id="UP001597469"/>
    </source>
</evidence>
<dbReference type="Gene3D" id="3.40.30.10">
    <property type="entry name" value="Glutaredoxin"/>
    <property type="match status" value="1"/>
</dbReference>
<dbReference type="PANTHER" id="PTHR13887:SF55">
    <property type="entry name" value="SLR0313 PROTEIN"/>
    <property type="match status" value="1"/>
</dbReference>
<dbReference type="Pfam" id="PF13462">
    <property type="entry name" value="Thioredoxin_4"/>
    <property type="match status" value="1"/>
</dbReference>
<gene>
    <name evidence="3" type="ORF">ACFSUS_14890</name>
</gene>
<comment type="similarity">
    <text evidence="1">Belongs to the thioredoxin family. DsbA subfamily.</text>
</comment>
<accession>A0ABW5M8E7</accession>
<organism evidence="3 4">
    <name type="scientific">Spirosoma soli</name>
    <dbReference type="NCBI Taxonomy" id="1770529"/>
    <lineage>
        <taxon>Bacteria</taxon>
        <taxon>Pseudomonadati</taxon>
        <taxon>Bacteroidota</taxon>
        <taxon>Cytophagia</taxon>
        <taxon>Cytophagales</taxon>
        <taxon>Cytophagaceae</taxon>
        <taxon>Spirosoma</taxon>
    </lineage>
</organism>
<dbReference type="EMBL" id="JBHULN010000008">
    <property type="protein sequence ID" value="MFD2571927.1"/>
    <property type="molecule type" value="Genomic_DNA"/>
</dbReference>
<name>A0ABW5M8E7_9BACT</name>
<evidence type="ECO:0000259" key="2">
    <source>
        <dbReference type="Pfam" id="PF13462"/>
    </source>
</evidence>
<dbReference type="PANTHER" id="PTHR13887">
    <property type="entry name" value="GLUTATHIONE S-TRANSFERASE KAPPA"/>
    <property type="match status" value="1"/>
</dbReference>
<protein>
    <submittedName>
        <fullName evidence="3">DsbA family protein</fullName>
    </submittedName>
</protein>
<dbReference type="Proteomes" id="UP001597469">
    <property type="component" value="Unassembled WGS sequence"/>
</dbReference>
<evidence type="ECO:0000256" key="1">
    <source>
        <dbReference type="ARBA" id="ARBA00005791"/>
    </source>
</evidence>
<keyword evidence="4" id="KW-1185">Reference proteome</keyword>
<dbReference type="RefSeq" id="WP_381523875.1">
    <property type="nucleotide sequence ID" value="NZ_JBHULN010000008.1"/>
</dbReference>
<sequence>MASLPNMFPLATRVGEGTVELMEFGNFACHQCRQTRALVYSVRNEYSHQVCYSFRHFPNPLHASSMLASLAAEAARRQGYFWPMYQALFTLPVMTHGAVTELASDLGLDHNQFVTDLASEQLRLTLDEDQREGQRLGVMKTPTLFVAGQQFHGKWTPSRLLPIIRAQLSRVAQPLLSRVDPANGVIYWGKEA</sequence>
<comment type="caution">
    <text evidence="3">The sequence shown here is derived from an EMBL/GenBank/DDBJ whole genome shotgun (WGS) entry which is preliminary data.</text>
</comment>
<feature type="domain" description="Thioredoxin-like fold" evidence="2">
    <location>
        <begin position="18"/>
        <end position="164"/>
    </location>
</feature>
<dbReference type="InterPro" id="IPR012336">
    <property type="entry name" value="Thioredoxin-like_fold"/>
</dbReference>
<proteinExistence type="inferred from homology"/>
<reference evidence="4" key="1">
    <citation type="journal article" date="2019" name="Int. J. Syst. Evol. Microbiol.">
        <title>The Global Catalogue of Microorganisms (GCM) 10K type strain sequencing project: providing services to taxonomists for standard genome sequencing and annotation.</title>
        <authorList>
            <consortium name="The Broad Institute Genomics Platform"/>
            <consortium name="The Broad Institute Genome Sequencing Center for Infectious Disease"/>
            <person name="Wu L."/>
            <person name="Ma J."/>
        </authorList>
    </citation>
    <scope>NUCLEOTIDE SEQUENCE [LARGE SCALE GENOMIC DNA]</scope>
    <source>
        <strain evidence="4">KCTC 42805</strain>
    </source>
</reference>
<dbReference type="InterPro" id="IPR036249">
    <property type="entry name" value="Thioredoxin-like_sf"/>
</dbReference>